<reference evidence="2" key="2">
    <citation type="submission" date="2021-02" db="EMBL/GenBank/DDBJ databases">
        <authorList>
            <person name="Kimball J.A."/>
            <person name="Haas M.W."/>
            <person name="Macchietto M."/>
            <person name="Kono T."/>
            <person name="Duquette J."/>
            <person name="Shao M."/>
        </authorList>
    </citation>
    <scope>NUCLEOTIDE SEQUENCE</scope>
    <source>
        <tissue evidence="2">Fresh leaf tissue</tissue>
    </source>
</reference>
<accession>A0A8J5WJJ3</accession>
<feature type="region of interest" description="Disordered" evidence="1">
    <location>
        <begin position="1"/>
        <end position="64"/>
    </location>
</feature>
<name>A0A8J5WJJ3_ZIZPA</name>
<evidence type="ECO:0000256" key="1">
    <source>
        <dbReference type="SAM" id="MobiDB-lite"/>
    </source>
</evidence>
<gene>
    <name evidence="2" type="ORF">GUJ93_ZPchr0012g19821</name>
</gene>
<comment type="caution">
    <text evidence="2">The sequence shown here is derived from an EMBL/GenBank/DDBJ whole genome shotgun (WGS) entry which is preliminary data.</text>
</comment>
<reference evidence="2" key="1">
    <citation type="journal article" date="2021" name="bioRxiv">
        <title>Whole Genome Assembly and Annotation of Northern Wild Rice, Zizania palustris L., Supports a Whole Genome Duplication in the Zizania Genus.</title>
        <authorList>
            <person name="Haas M."/>
            <person name="Kono T."/>
            <person name="Macchietto M."/>
            <person name="Millas R."/>
            <person name="McGilp L."/>
            <person name="Shao M."/>
            <person name="Duquette J."/>
            <person name="Hirsch C.N."/>
            <person name="Kimball J."/>
        </authorList>
    </citation>
    <scope>NUCLEOTIDE SEQUENCE</scope>
    <source>
        <tissue evidence="2">Fresh leaf tissue</tissue>
    </source>
</reference>
<dbReference type="EMBL" id="JAAALK010000080">
    <property type="protein sequence ID" value="KAG8091610.1"/>
    <property type="molecule type" value="Genomic_DNA"/>
</dbReference>
<dbReference type="Proteomes" id="UP000729402">
    <property type="component" value="Unassembled WGS sequence"/>
</dbReference>
<evidence type="ECO:0000313" key="3">
    <source>
        <dbReference type="Proteomes" id="UP000729402"/>
    </source>
</evidence>
<feature type="compositionally biased region" description="Basic residues" evidence="1">
    <location>
        <begin position="1"/>
        <end position="11"/>
    </location>
</feature>
<feature type="compositionally biased region" description="Pro residues" evidence="1">
    <location>
        <begin position="31"/>
        <end position="42"/>
    </location>
</feature>
<dbReference type="AlphaFoldDB" id="A0A8J5WJJ3"/>
<protein>
    <submittedName>
        <fullName evidence="2">Uncharacterized protein</fullName>
    </submittedName>
</protein>
<organism evidence="2 3">
    <name type="scientific">Zizania palustris</name>
    <name type="common">Northern wild rice</name>
    <dbReference type="NCBI Taxonomy" id="103762"/>
    <lineage>
        <taxon>Eukaryota</taxon>
        <taxon>Viridiplantae</taxon>
        <taxon>Streptophyta</taxon>
        <taxon>Embryophyta</taxon>
        <taxon>Tracheophyta</taxon>
        <taxon>Spermatophyta</taxon>
        <taxon>Magnoliopsida</taxon>
        <taxon>Liliopsida</taxon>
        <taxon>Poales</taxon>
        <taxon>Poaceae</taxon>
        <taxon>BOP clade</taxon>
        <taxon>Oryzoideae</taxon>
        <taxon>Oryzeae</taxon>
        <taxon>Zizaniinae</taxon>
        <taxon>Zizania</taxon>
    </lineage>
</organism>
<sequence>MPKRRNRRGPTKKVFPQTKKKPAPSINKAWRPPPPHRLPPAVPRDQSASRLSPPGPPPRLEEWGAQLLMASTPTLSWRGSSTGHLRS</sequence>
<proteinExistence type="predicted"/>
<evidence type="ECO:0000313" key="2">
    <source>
        <dbReference type="EMBL" id="KAG8091610.1"/>
    </source>
</evidence>
<keyword evidence="3" id="KW-1185">Reference proteome</keyword>